<gene>
    <name evidence="19" type="ORF">ENV52_11970</name>
</gene>
<keyword evidence="14" id="KW-0472">Membrane</keyword>
<evidence type="ECO:0000256" key="9">
    <source>
        <dbReference type="ARBA" id="ARBA00064003"/>
    </source>
</evidence>
<dbReference type="Gene3D" id="1.10.287.130">
    <property type="match status" value="1"/>
</dbReference>
<dbReference type="EMBL" id="DTGR01000185">
    <property type="protein sequence ID" value="HHS30403.1"/>
    <property type="molecule type" value="Genomic_DNA"/>
</dbReference>
<evidence type="ECO:0000256" key="6">
    <source>
        <dbReference type="ARBA" id="ARBA00022777"/>
    </source>
</evidence>
<protein>
    <recommendedName>
        <fullName evidence="10">Sensory/regulatory protein RpfC</fullName>
        <ecNumber evidence="2">2.7.13.3</ecNumber>
    </recommendedName>
</protein>
<dbReference type="InterPro" id="IPR001789">
    <property type="entry name" value="Sig_transdc_resp-reg_receiver"/>
</dbReference>
<dbReference type="SUPFAM" id="SSF55785">
    <property type="entry name" value="PYP-like sensor domain (PAS domain)"/>
    <property type="match status" value="2"/>
</dbReference>
<dbReference type="GO" id="GO:0005524">
    <property type="term" value="F:ATP binding"/>
    <property type="evidence" value="ECO:0007669"/>
    <property type="project" value="UniProtKB-KW"/>
</dbReference>
<keyword evidence="5" id="KW-0547">Nucleotide-binding</keyword>
<dbReference type="CDD" id="cd16922">
    <property type="entry name" value="HATPase_EvgS-ArcB-TorS-like"/>
    <property type="match status" value="1"/>
</dbReference>
<feature type="domain" description="PAC" evidence="18">
    <location>
        <begin position="349"/>
        <end position="401"/>
    </location>
</feature>
<dbReference type="NCBIfam" id="TIGR00229">
    <property type="entry name" value="sensory_box"/>
    <property type="match status" value="2"/>
</dbReference>
<feature type="domain" description="PAC" evidence="18">
    <location>
        <begin position="478"/>
        <end position="530"/>
    </location>
</feature>
<dbReference type="InterPro" id="IPR021796">
    <property type="entry name" value="Tll0287-like_dom"/>
</dbReference>
<dbReference type="FunFam" id="3.30.565.10:FF:000010">
    <property type="entry name" value="Sensor histidine kinase RcsC"/>
    <property type="match status" value="1"/>
</dbReference>
<dbReference type="CDD" id="cd00130">
    <property type="entry name" value="PAS"/>
    <property type="match status" value="2"/>
</dbReference>
<comment type="subunit">
    <text evidence="9">At low DSF concentrations, interacts with RpfF.</text>
</comment>
<feature type="domain" description="PAS" evidence="17">
    <location>
        <begin position="431"/>
        <end position="475"/>
    </location>
</feature>
<evidence type="ECO:0000256" key="11">
    <source>
        <dbReference type="PROSITE-ProRule" id="PRU00169"/>
    </source>
</evidence>
<evidence type="ECO:0000259" key="17">
    <source>
        <dbReference type="PROSITE" id="PS50112"/>
    </source>
</evidence>
<feature type="domain" description="Histidine kinase" evidence="15">
    <location>
        <begin position="569"/>
        <end position="790"/>
    </location>
</feature>
<dbReference type="InterPro" id="IPR000700">
    <property type="entry name" value="PAS-assoc_C"/>
</dbReference>
<dbReference type="SUPFAM" id="SSF55874">
    <property type="entry name" value="ATPase domain of HSP90 chaperone/DNA topoisomerase II/histidine kinase"/>
    <property type="match status" value="1"/>
</dbReference>
<feature type="modified residue" description="4-aspartylphosphate" evidence="11">
    <location>
        <position position="862"/>
    </location>
</feature>
<keyword evidence="14" id="KW-1133">Transmembrane helix</keyword>
<feature type="compositionally biased region" description="Basic and acidic residues" evidence="13">
    <location>
        <begin position="1"/>
        <end position="15"/>
    </location>
</feature>
<feature type="transmembrane region" description="Helical" evidence="14">
    <location>
        <begin position="32"/>
        <end position="54"/>
    </location>
</feature>
<dbReference type="InterPro" id="IPR001610">
    <property type="entry name" value="PAC"/>
</dbReference>
<dbReference type="CDD" id="cd17546">
    <property type="entry name" value="REC_hyHK_CKI1_RcsC-like"/>
    <property type="match status" value="1"/>
</dbReference>
<keyword evidence="7" id="KW-0067">ATP-binding</keyword>
<evidence type="ECO:0000313" key="19">
    <source>
        <dbReference type="EMBL" id="HHS30403.1"/>
    </source>
</evidence>
<dbReference type="Pfam" id="PF00512">
    <property type="entry name" value="HisKA"/>
    <property type="match status" value="1"/>
</dbReference>
<feature type="region of interest" description="Disordered" evidence="13">
    <location>
        <begin position="1"/>
        <end position="20"/>
    </location>
</feature>
<evidence type="ECO:0000256" key="1">
    <source>
        <dbReference type="ARBA" id="ARBA00000085"/>
    </source>
</evidence>
<dbReference type="CDD" id="cd00082">
    <property type="entry name" value="HisKA"/>
    <property type="match status" value="1"/>
</dbReference>
<dbReference type="SMART" id="SM00388">
    <property type="entry name" value="HisKA"/>
    <property type="match status" value="1"/>
</dbReference>
<dbReference type="InterPro" id="IPR004358">
    <property type="entry name" value="Sig_transdc_His_kin-like_C"/>
</dbReference>
<evidence type="ECO:0000256" key="10">
    <source>
        <dbReference type="ARBA" id="ARBA00068150"/>
    </source>
</evidence>
<dbReference type="PANTHER" id="PTHR45339:SF1">
    <property type="entry name" value="HYBRID SIGNAL TRANSDUCTION HISTIDINE KINASE J"/>
    <property type="match status" value="1"/>
</dbReference>
<reference evidence="19" key="1">
    <citation type="journal article" date="2020" name="mSystems">
        <title>Genome- and Community-Level Interaction Insights into Carbon Utilization and Element Cycling Functions of Hydrothermarchaeota in Hydrothermal Sediment.</title>
        <authorList>
            <person name="Zhou Z."/>
            <person name="Liu Y."/>
            <person name="Xu W."/>
            <person name="Pan J."/>
            <person name="Luo Z.H."/>
            <person name="Li M."/>
        </authorList>
    </citation>
    <scope>NUCLEOTIDE SEQUENCE [LARGE SCALE GENOMIC DNA]</scope>
    <source>
        <strain evidence="19">SpSt-767</strain>
    </source>
</reference>
<organism evidence="19">
    <name type="scientific">Desulfobacca acetoxidans</name>
    <dbReference type="NCBI Taxonomy" id="60893"/>
    <lineage>
        <taxon>Bacteria</taxon>
        <taxon>Pseudomonadati</taxon>
        <taxon>Thermodesulfobacteriota</taxon>
        <taxon>Desulfobaccia</taxon>
        <taxon>Desulfobaccales</taxon>
        <taxon>Desulfobaccaceae</taxon>
        <taxon>Desulfobacca</taxon>
    </lineage>
</organism>
<evidence type="ECO:0000256" key="3">
    <source>
        <dbReference type="ARBA" id="ARBA00022553"/>
    </source>
</evidence>
<keyword evidence="3 11" id="KW-0597">Phosphoprotein</keyword>
<evidence type="ECO:0000259" key="16">
    <source>
        <dbReference type="PROSITE" id="PS50110"/>
    </source>
</evidence>
<dbReference type="PROSITE" id="PS50109">
    <property type="entry name" value="HIS_KIN"/>
    <property type="match status" value="1"/>
</dbReference>
<dbReference type="SMART" id="SM00448">
    <property type="entry name" value="REC"/>
    <property type="match status" value="2"/>
</dbReference>
<dbReference type="Gene3D" id="3.30.450.20">
    <property type="entry name" value="PAS domain"/>
    <property type="match status" value="2"/>
</dbReference>
<dbReference type="InterPro" id="IPR000014">
    <property type="entry name" value="PAS"/>
</dbReference>
<dbReference type="AlphaFoldDB" id="A0A7V6A5S2"/>
<proteinExistence type="predicted"/>
<dbReference type="SMART" id="SM00387">
    <property type="entry name" value="HATPase_c"/>
    <property type="match status" value="1"/>
</dbReference>
<feature type="domain" description="PAS" evidence="17">
    <location>
        <begin position="275"/>
        <end position="346"/>
    </location>
</feature>
<comment type="caution">
    <text evidence="19">The sequence shown here is derived from an EMBL/GenBank/DDBJ whole genome shotgun (WGS) entry which is preliminary data.</text>
</comment>
<keyword evidence="14" id="KW-0812">Transmembrane</keyword>
<dbReference type="PROSITE" id="PS50110">
    <property type="entry name" value="RESPONSE_REGULATORY"/>
    <property type="match status" value="2"/>
</dbReference>
<evidence type="ECO:0000256" key="4">
    <source>
        <dbReference type="ARBA" id="ARBA00022679"/>
    </source>
</evidence>
<dbReference type="Gene3D" id="3.30.565.10">
    <property type="entry name" value="Histidine kinase-like ATPase, C-terminal domain"/>
    <property type="match status" value="1"/>
</dbReference>
<keyword evidence="4" id="KW-0808">Transferase</keyword>
<dbReference type="PRINTS" id="PR00344">
    <property type="entry name" value="BCTRLSENSOR"/>
</dbReference>
<feature type="transmembrane region" description="Helical" evidence="14">
    <location>
        <begin position="234"/>
        <end position="255"/>
    </location>
</feature>
<evidence type="ECO:0000256" key="5">
    <source>
        <dbReference type="ARBA" id="ARBA00022741"/>
    </source>
</evidence>
<evidence type="ECO:0000256" key="8">
    <source>
        <dbReference type="ARBA" id="ARBA00023012"/>
    </source>
</evidence>
<keyword evidence="6" id="KW-0418">Kinase</keyword>
<evidence type="ECO:0000256" key="13">
    <source>
        <dbReference type="SAM" id="MobiDB-lite"/>
    </source>
</evidence>
<dbReference type="EC" id="2.7.13.3" evidence="2"/>
<keyword evidence="8" id="KW-0902">Two-component regulatory system</keyword>
<dbReference type="SUPFAM" id="SSF52172">
    <property type="entry name" value="CheY-like"/>
    <property type="match status" value="2"/>
</dbReference>
<dbReference type="InterPro" id="IPR036890">
    <property type="entry name" value="HATPase_C_sf"/>
</dbReference>
<feature type="domain" description="Response regulatory" evidence="16">
    <location>
        <begin position="808"/>
        <end position="929"/>
    </location>
</feature>
<dbReference type="InterPro" id="IPR013655">
    <property type="entry name" value="PAS_fold_3"/>
</dbReference>
<dbReference type="Pfam" id="PF02518">
    <property type="entry name" value="HATPase_c"/>
    <property type="match status" value="1"/>
</dbReference>
<evidence type="ECO:0000259" key="18">
    <source>
        <dbReference type="PROSITE" id="PS50113"/>
    </source>
</evidence>
<dbReference type="SMART" id="SM00086">
    <property type="entry name" value="PAC"/>
    <property type="match status" value="2"/>
</dbReference>
<dbReference type="Pfam" id="PF08447">
    <property type="entry name" value="PAS_3"/>
    <property type="match status" value="2"/>
</dbReference>
<dbReference type="Pfam" id="PF00072">
    <property type="entry name" value="Response_reg"/>
    <property type="match status" value="2"/>
</dbReference>
<comment type="catalytic activity">
    <reaction evidence="1">
        <text>ATP + protein L-histidine = ADP + protein N-phospho-L-histidine.</text>
        <dbReference type="EC" id="2.7.13.3"/>
    </reaction>
</comment>
<dbReference type="InterPro" id="IPR035965">
    <property type="entry name" value="PAS-like_dom_sf"/>
</dbReference>
<dbReference type="PROSITE" id="PS50112">
    <property type="entry name" value="PAS"/>
    <property type="match status" value="2"/>
</dbReference>
<dbReference type="Pfam" id="PF11845">
    <property type="entry name" value="Tll0287-like"/>
    <property type="match status" value="1"/>
</dbReference>
<evidence type="ECO:0000256" key="14">
    <source>
        <dbReference type="SAM" id="Phobius"/>
    </source>
</evidence>
<evidence type="ECO:0000256" key="12">
    <source>
        <dbReference type="SAM" id="Coils"/>
    </source>
</evidence>
<dbReference type="Gene3D" id="3.30.450.290">
    <property type="match status" value="1"/>
</dbReference>
<dbReference type="Gene3D" id="3.40.50.2300">
    <property type="match status" value="2"/>
</dbReference>
<dbReference type="InterPro" id="IPR003661">
    <property type="entry name" value="HisK_dim/P_dom"/>
</dbReference>
<dbReference type="InterPro" id="IPR005467">
    <property type="entry name" value="His_kinase_dom"/>
</dbReference>
<feature type="coiled-coil region" evidence="12">
    <location>
        <begin position="521"/>
        <end position="559"/>
    </location>
</feature>
<dbReference type="InterPro" id="IPR003594">
    <property type="entry name" value="HATPase_dom"/>
</dbReference>
<dbReference type="InterPro" id="IPR036097">
    <property type="entry name" value="HisK_dim/P_sf"/>
</dbReference>
<dbReference type="FunFam" id="1.10.287.130:FF:000002">
    <property type="entry name" value="Two-component osmosensing histidine kinase"/>
    <property type="match status" value="1"/>
</dbReference>
<evidence type="ECO:0000259" key="15">
    <source>
        <dbReference type="PROSITE" id="PS50109"/>
    </source>
</evidence>
<evidence type="ECO:0000256" key="7">
    <source>
        <dbReference type="ARBA" id="ARBA00022840"/>
    </source>
</evidence>
<feature type="modified residue" description="4-aspartylphosphate" evidence="11">
    <location>
        <position position="1010"/>
    </location>
</feature>
<dbReference type="InterPro" id="IPR011006">
    <property type="entry name" value="CheY-like_superfamily"/>
</dbReference>
<dbReference type="SUPFAM" id="SSF47384">
    <property type="entry name" value="Homodimeric domain of signal transducing histidine kinase"/>
    <property type="match status" value="1"/>
</dbReference>
<dbReference type="PANTHER" id="PTHR45339">
    <property type="entry name" value="HYBRID SIGNAL TRANSDUCTION HISTIDINE KINASE J"/>
    <property type="match status" value="1"/>
</dbReference>
<dbReference type="SMART" id="SM00091">
    <property type="entry name" value="PAS"/>
    <property type="match status" value="2"/>
</dbReference>
<name>A0A7V6A5S2_9BACT</name>
<sequence>MENHNRCEKRRENLPRGDVTLPSPDHWPQLRLYMLALSLLWTLCICGSMGLTMYMHRQEILTMAHITAEANYEKDILYRQWNASHGGVYVPATPESPPNPWLAHLPERDVTTTSGKKLTMINPAYMIRQVYARANQEYQIRGNITSLKPMDPLKIPDAWETRALQALEKGAKEVSSVEVLDQKPYLRLLRPFYVEQACLNCHAQQGYKVGDIKGGISIAVPLEPFWATSRQEGVALIFGHGFVWLLGIMGITLGGRQIQQKVRAQQASEQALAESEARFRDIAENTQEFIWEVDPEGRYTYANPVVEKILGYPPEEVLGRYFYDFFHPEDREALKSAALEVFARQEALREFSNRNLHRDGREVWRLTSGFPIFDETGRFKGYRGADVDITASKETEEALRKSEAKHRLLVNQIPAVVYEGGLDWSLDLFDDNKIGALTGYSQAEFTSRHLRWNDLIVPADLPQVRAVFLQALKGDGAFLREYRIRKKNGEIAWIQDRGQIIFDSGKWAEKVQGVLFDITASKVAEEKILQGRQELVQANEQLEAAIERASLLATQAAAANLAKSEFLARMSHEIRTPMNSIIGFTELLGDTPLSEEQVGFVKSVKQSAEALLSLINDILDFSKIEAGQLTLEEVDFDPELVAYEVCDMIFARLRDKPVELLCRIGDQVPAFVRGDPGRFRQVLLNLIGNAAKFTAQGEIELSLQVAAEEASRVQLHVSVRDTGIGIPADRLEQIFEAFQQADGSTTRQYGGTGLGLSICRQLAQLMEGQVCAESEEGRGSTFHFTAWLGKSAQTTPEKRATVSLAGKKVLVVDDNEAHLEILSHVLTAAGMRVVGLTRGEEAVAAVEEAWEAGDPFHLGVLDIRMPGLDGYAVAKRLRGLPPAIPRLSLLAYSSSTDQNRVRFREAGFDGFLLKPVKRPELLQMVARLLQGEAVAAETTAPGPLLTQQTVQEEIKHRVRILLVEDNPVNQKLALLMLEKGGYQADLAQNGQEAVDKYAADPQAYDLIFMDMQMPVMDGLTATRTLRERGFVEVPIIAMTANAMREDRDKCLRAGMDDYIAKPVKREVVFDMIQKWLVNREENRWMLRMRQETSESDEMSF</sequence>
<keyword evidence="12" id="KW-0175">Coiled coil</keyword>
<accession>A0A7V6A5S2</accession>
<feature type="domain" description="Response regulatory" evidence="16">
    <location>
        <begin position="959"/>
        <end position="1076"/>
    </location>
</feature>
<evidence type="ECO:0000256" key="2">
    <source>
        <dbReference type="ARBA" id="ARBA00012438"/>
    </source>
</evidence>
<dbReference type="GO" id="GO:0000155">
    <property type="term" value="F:phosphorelay sensor kinase activity"/>
    <property type="evidence" value="ECO:0007669"/>
    <property type="project" value="InterPro"/>
</dbReference>
<dbReference type="PROSITE" id="PS50113">
    <property type="entry name" value="PAC"/>
    <property type="match status" value="2"/>
</dbReference>